<comment type="caution">
    <text evidence="1">The sequence shown here is derived from an EMBL/GenBank/DDBJ whole genome shotgun (WGS) entry which is preliminary data.</text>
</comment>
<proteinExistence type="predicted"/>
<organism evidence="1 2">
    <name type="scientific">Sphingobacterium athyrii</name>
    <dbReference type="NCBI Taxonomy" id="2152717"/>
    <lineage>
        <taxon>Bacteria</taxon>
        <taxon>Pseudomonadati</taxon>
        <taxon>Bacteroidota</taxon>
        <taxon>Sphingobacteriia</taxon>
        <taxon>Sphingobacteriales</taxon>
        <taxon>Sphingobacteriaceae</taxon>
        <taxon>Sphingobacterium</taxon>
    </lineage>
</organism>
<accession>A0A363NR36</accession>
<dbReference type="RefSeq" id="WP_108634560.1">
    <property type="nucleotide sequence ID" value="NZ_QCXX01000004.1"/>
</dbReference>
<dbReference type="SUPFAM" id="SSF49464">
    <property type="entry name" value="Carboxypeptidase regulatory domain-like"/>
    <property type="match status" value="1"/>
</dbReference>
<keyword evidence="2" id="KW-1185">Reference proteome</keyword>
<evidence type="ECO:0008006" key="3">
    <source>
        <dbReference type="Google" id="ProtNLM"/>
    </source>
</evidence>
<dbReference type="InterPro" id="IPR008969">
    <property type="entry name" value="CarboxyPept-like_regulatory"/>
</dbReference>
<sequence length="216" mass="23904">MKLLIPILLVLSIFFDSSVLKAQEKKIIQYSGIVTTVGSGLPVGYATVTNLSFRNEAVAANNEGYFSFVAHVGDTIRFTSVGFDPLTITIPEVSGDKYTASIVMQNLVTELPMVTPYPWASIEEFNIAFMNLDVSEDNIVRARRSLSYESLSAMAAVVPRDGNEMRSINNAQSFNTMNNKVINQRYANPLLNPFAWGSLIQQITKGSQSRSKSTRY</sequence>
<dbReference type="EMBL" id="QCXX01000004">
    <property type="protein sequence ID" value="PUV23197.1"/>
    <property type="molecule type" value="Genomic_DNA"/>
</dbReference>
<reference evidence="1 2" key="1">
    <citation type="submission" date="2018-04" db="EMBL/GenBank/DDBJ databases">
        <title>Sphingobacterium sp. M46 Genome.</title>
        <authorList>
            <person name="Cheng J."/>
            <person name="Li Y."/>
        </authorList>
    </citation>
    <scope>NUCLEOTIDE SEQUENCE [LARGE SCALE GENOMIC DNA]</scope>
    <source>
        <strain evidence="1 2">M46</strain>
    </source>
</reference>
<dbReference type="AlphaFoldDB" id="A0A363NR36"/>
<evidence type="ECO:0000313" key="2">
    <source>
        <dbReference type="Proteomes" id="UP000250831"/>
    </source>
</evidence>
<name>A0A363NR36_9SPHI</name>
<dbReference type="Proteomes" id="UP000250831">
    <property type="component" value="Unassembled WGS sequence"/>
</dbReference>
<dbReference type="OrthoDB" id="1115630at2"/>
<gene>
    <name evidence="1" type="ORF">DCO56_14735</name>
</gene>
<protein>
    <recommendedName>
        <fullName evidence="3">Carboxypeptidase-like regulatory domain-containing protein</fullName>
    </recommendedName>
</protein>
<evidence type="ECO:0000313" key="1">
    <source>
        <dbReference type="EMBL" id="PUV23197.1"/>
    </source>
</evidence>